<organism evidence="2 3">
    <name type="scientific">Actinoplanes digitatis</name>
    <dbReference type="NCBI Taxonomy" id="1868"/>
    <lineage>
        <taxon>Bacteria</taxon>
        <taxon>Bacillati</taxon>
        <taxon>Actinomycetota</taxon>
        <taxon>Actinomycetes</taxon>
        <taxon>Micromonosporales</taxon>
        <taxon>Micromonosporaceae</taxon>
        <taxon>Actinoplanes</taxon>
    </lineage>
</organism>
<dbReference type="SUPFAM" id="SSF51182">
    <property type="entry name" value="RmlC-like cupins"/>
    <property type="match status" value="1"/>
</dbReference>
<keyword evidence="2" id="KW-0223">Dioxygenase</keyword>
<reference evidence="2 3" key="1">
    <citation type="submission" date="2020-08" db="EMBL/GenBank/DDBJ databases">
        <title>Sequencing the genomes of 1000 actinobacteria strains.</title>
        <authorList>
            <person name="Klenk H.-P."/>
        </authorList>
    </citation>
    <scope>NUCLEOTIDE SEQUENCE [LARGE SCALE GENOMIC DNA]</scope>
    <source>
        <strain evidence="2 3">DSM 43149</strain>
    </source>
</reference>
<dbReference type="Proteomes" id="UP000578112">
    <property type="component" value="Unassembled WGS sequence"/>
</dbReference>
<accession>A0A7W7I3J6</accession>
<dbReference type="GO" id="GO:0051213">
    <property type="term" value="F:dioxygenase activity"/>
    <property type="evidence" value="ECO:0007669"/>
    <property type="project" value="UniProtKB-KW"/>
</dbReference>
<evidence type="ECO:0000313" key="2">
    <source>
        <dbReference type="EMBL" id="MBB4765778.1"/>
    </source>
</evidence>
<keyword evidence="3" id="KW-1185">Reference proteome</keyword>
<comment type="caution">
    <text evidence="2">The sequence shown here is derived from an EMBL/GenBank/DDBJ whole genome shotgun (WGS) entry which is preliminary data.</text>
</comment>
<gene>
    <name evidence="2" type="ORF">BJ971_006334</name>
</gene>
<evidence type="ECO:0000313" key="3">
    <source>
        <dbReference type="Proteomes" id="UP000578112"/>
    </source>
</evidence>
<name>A0A7W7I3J6_9ACTN</name>
<dbReference type="InterPro" id="IPR011051">
    <property type="entry name" value="RmlC_Cupin_sf"/>
</dbReference>
<dbReference type="AlphaFoldDB" id="A0A7W7I3J6"/>
<protein>
    <submittedName>
        <fullName evidence="2">Quercetin dioxygenase-like cupin family protein</fullName>
    </submittedName>
</protein>
<dbReference type="InterPro" id="IPR014710">
    <property type="entry name" value="RmlC-like_jellyroll"/>
</dbReference>
<dbReference type="Gene3D" id="2.60.120.10">
    <property type="entry name" value="Jelly Rolls"/>
    <property type="match status" value="1"/>
</dbReference>
<evidence type="ECO:0000259" key="1">
    <source>
        <dbReference type="Pfam" id="PF07883"/>
    </source>
</evidence>
<dbReference type="EMBL" id="JACHNH010000001">
    <property type="protein sequence ID" value="MBB4765778.1"/>
    <property type="molecule type" value="Genomic_DNA"/>
</dbReference>
<dbReference type="Pfam" id="PF07883">
    <property type="entry name" value="Cupin_2"/>
    <property type="match status" value="1"/>
</dbReference>
<proteinExistence type="predicted"/>
<sequence length="113" mass="11522">MEILSFVGPAGRPVDAHGSVGVTALALFRGEAVAVTVLRVAAGGEVGRHCAPVDQLLMVTEGRGVVQSGDGDWESVSAGQMVMWRAGEEHTTSAVDDLTAVVVEIAATPPRGG</sequence>
<dbReference type="InterPro" id="IPR013096">
    <property type="entry name" value="Cupin_2"/>
</dbReference>
<feature type="domain" description="Cupin type-2" evidence="1">
    <location>
        <begin position="38"/>
        <end position="105"/>
    </location>
</feature>
<keyword evidence="2" id="KW-0560">Oxidoreductase</keyword>
<dbReference type="RefSeq" id="WP_184996789.1">
    <property type="nucleotide sequence ID" value="NZ_BOMK01000021.1"/>
</dbReference>